<keyword evidence="3" id="KW-1185">Reference proteome</keyword>
<organism evidence="2 3">
    <name type="scientific">Saezia sanguinis</name>
    <dbReference type="NCBI Taxonomy" id="1965230"/>
    <lineage>
        <taxon>Bacteria</taxon>
        <taxon>Pseudomonadati</taxon>
        <taxon>Pseudomonadota</taxon>
        <taxon>Betaproteobacteria</taxon>
        <taxon>Burkholderiales</taxon>
        <taxon>Saeziaceae</taxon>
        <taxon>Saezia</taxon>
    </lineage>
</organism>
<dbReference type="RefSeq" id="WP_126981086.1">
    <property type="nucleotide sequence ID" value="NZ_PQSP01000012.1"/>
</dbReference>
<dbReference type="Proteomes" id="UP000286947">
    <property type="component" value="Unassembled WGS sequence"/>
</dbReference>
<dbReference type="PROSITE" id="PS51257">
    <property type="entry name" value="PROKAR_LIPOPROTEIN"/>
    <property type="match status" value="1"/>
</dbReference>
<proteinExistence type="predicted"/>
<feature type="signal peptide" evidence="1">
    <location>
        <begin position="1"/>
        <end position="23"/>
    </location>
</feature>
<reference evidence="2 3" key="1">
    <citation type="submission" date="2018-01" db="EMBL/GenBank/DDBJ databases">
        <title>Saezia sanguinis gen. nov., sp. nov., in the order Burkholderiales isolated from human blood.</title>
        <authorList>
            <person name="Medina-Pascual M.J."/>
            <person name="Valdezate S."/>
            <person name="Monzon S."/>
            <person name="Cuesta I."/>
            <person name="Carrasco G."/>
            <person name="Villalon P."/>
            <person name="Saez-Nieto J.A."/>
        </authorList>
    </citation>
    <scope>NUCLEOTIDE SEQUENCE [LARGE SCALE GENOMIC DNA]</scope>
    <source>
        <strain evidence="2 3">CNM695-12</strain>
    </source>
</reference>
<evidence type="ECO:0000313" key="2">
    <source>
        <dbReference type="EMBL" id="RUS65473.1"/>
    </source>
</evidence>
<dbReference type="AlphaFoldDB" id="A0A433S9P5"/>
<keyword evidence="1" id="KW-0732">Signal</keyword>
<accession>A0A433S9P5</accession>
<comment type="caution">
    <text evidence="2">The sequence shown here is derived from an EMBL/GenBank/DDBJ whole genome shotgun (WGS) entry which is preliminary data.</text>
</comment>
<dbReference type="EMBL" id="PQSP01000012">
    <property type="protein sequence ID" value="RUS65473.1"/>
    <property type="molecule type" value="Genomic_DNA"/>
</dbReference>
<feature type="chain" id="PRO_5019178344" description="Lipoprotein" evidence="1">
    <location>
        <begin position="24"/>
        <end position="114"/>
    </location>
</feature>
<evidence type="ECO:0000313" key="3">
    <source>
        <dbReference type="Proteomes" id="UP000286947"/>
    </source>
</evidence>
<sequence precursor="true">MKYIQWRWAPVAVVMVMALSACDKSDEQATGTSPGTPAGGETGFIFPECEQYFTKMQACVNSQVSQQEQQQLNQSLQQLQSMMAQADNQDQLKEQCQQGLNSLDEQMKALGCSL</sequence>
<protein>
    <recommendedName>
        <fullName evidence="4">Lipoprotein</fullName>
    </recommendedName>
</protein>
<gene>
    <name evidence="2" type="ORF">CUZ56_02930</name>
</gene>
<name>A0A433S9P5_9BURK</name>
<evidence type="ECO:0008006" key="4">
    <source>
        <dbReference type="Google" id="ProtNLM"/>
    </source>
</evidence>
<evidence type="ECO:0000256" key="1">
    <source>
        <dbReference type="SAM" id="SignalP"/>
    </source>
</evidence>